<dbReference type="PANTHER" id="PTHR43227:SF11">
    <property type="entry name" value="BLL4140 PROTEIN"/>
    <property type="match status" value="1"/>
</dbReference>
<comment type="similarity">
    <text evidence="7">Belongs to the binding-protein-dependent transport system permease family.</text>
</comment>
<sequence length="316" mass="35768">MIATRADGRAIRRREAGKKLLARIWRFRFMYFLLLPGFAYFIVYKYLPMFGLVVAFQDYSAFRGFFRSEWVGFDNFKLIFEGSDLGRVLFNTLYLNFMQLGLAFPAGIVLALLLNEVRHEFFKKTVQTVVYLPHFVSWIVVVGLVFTLLSSDGIVNSALKLLGLPTINFLTSDAWFMPLIVLENIWKESGWSSILFLAAIAGINPNLYEAAAMDGAKRWQKIWYITLPGIRGTIVILLILQLGNILNTGIEQIFLMVSSLTRDVGTTLDLYVFQKGIEKADYSFATAFGLFKSVVGLVLILAANRLAKRFGEDGVF</sequence>
<dbReference type="AlphaFoldDB" id="A0A5R9GGB4"/>
<gene>
    <name evidence="9" type="ORF">FE782_10705</name>
</gene>
<dbReference type="Gene3D" id="1.10.3720.10">
    <property type="entry name" value="MetI-like"/>
    <property type="match status" value="1"/>
</dbReference>
<proteinExistence type="inferred from homology"/>
<evidence type="ECO:0000256" key="2">
    <source>
        <dbReference type="ARBA" id="ARBA00022448"/>
    </source>
</evidence>
<dbReference type="Pfam" id="PF00528">
    <property type="entry name" value="BPD_transp_1"/>
    <property type="match status" value="1"/>
</dbReference>
<organism evidence="9 10">
    <name type="scientific">Paenibacillus antri</name>
    <dbReference type="NCBI Taxonomy" id="2582848"/>
    <lineage>
        <taxon>Bacteria</taxon>
        <taxon>Bacillati</taxon>
        <taxon>Bacillota</taxon>
        <taxon>Bacilli</taxon>
        <taxon>Bacillales</taxon>
        <taxon>Paenibacillaceae</taxon>
        <taxon>Paenibacillus</taxon>
    </lineage>
</organism>
<feature type="transmembrane region" description="Helical" evidence="7">
    <location>
        <begin position="93"/>
        <end position="114"/>
    </location>
</feature>
<feature type="transmembrane region" description="Helical" evidence="7">
    <location>
        <begin position="191"/>
        <end position="210"/>
    </location>
</feature>
<dbReference type="InterPro" id="IPR050809">
    <property type="entry name" value="UgpAE/MalFG_permease"/>
</dbReference>
<evidence type="ECO:0000256" key="4">
    <source>
        <dbReference type="ARBA" id="ARBA00022692"/>
    </source>
</evidence>
<evidence type="ECO:0000259" key="8">
    <source>
        <dbReference type="PROSITE" id="PS50928"/>
    </source>
</evidence>
<evidence type="ECO:0000256" key="7">
    <source>
        <dbReference type="RuleBase" id="RU363032"/>
    </source>
</evidence>
<protein>
    <submittedName>
        <fullName evidence="9">Sugar ABC transporter permease</fullName>
    </submittedName>
</protein>
<dbReference type="GO" id="GO:0055085">
    <property type="term" value="P:transmembrane transport"/>
    <property type="evidence" value="ECO:0007669"/>
    <property type="project" value="InterPro"/>
</dbReference>
<dbReference type="PANTHER" id="PTHR43227">
    <property type="entry name" value="BLL4140 PROTEIN"/>
    <property type="match status" value="1"/>
</dbReference>
<dbReference type="CDD" id="cd06261">
    <property type="entry name" value="TM_PBP2"/>
    <property type="match status" value="1"/>
</dbReference>
<dbReference type="RefSeq" id="WP_138194084.1">
    <property type="nucleotide sequence ID" value="NZ_VCIW01000005.1"/>
</dbReference>
<keyword evidence="5 7" id="KW-1133">Transmembrane helix</keyword>
<accession>A0A5R9GGB4</accession>
<keyword evidence="3" id="KW-1003">Cell membrane</keyword>
<feature type="transmembrane region" description="Helical" evidence="7">
    <location>
        <begin position="282"/>
        <end position="303"/>
    </location>
</feature>
<keyword evidence="6 7" id="KW-0472">Membrane</keyword>
<dbReference type="EMBL" id="VCIW01000005">
    <property type="protein sequence ID" value="TLS52428.1"/>
    <property type="molecule type" value="Genomic_DNA"/>
</dbReference>
<comment type="subcellular location">
    <subcellularLocation>
        <location evidence="1 7">Cell membrane</location>
        <topology evidence="1 7">Multi-pass membrane protein</topology>
    </subcellularLocation>
</comment>
<dbReference type="OrthoDB" id="9785836at2"/>
<feature type="transmembrane region" description="Helical" evidence="7">
    <location>
        <begin position="135"/>
        <end position="155"/>
    </location>
</feature>
<dbReference type="SUPFAM" id="SSF161098">
    <property type="entry name" value="MetI-like"/>
    <property type="match status" value="1"/>
</dbReference>
<dbReference type="InterPro" id="IPR000515">
    <property type="entry name" value="MetI-like"/>
</dbReference>
<feature type="transmembrane region" description="Helical" evidence="7">
    <location>
        <begin position="29"/>
        <end position="47"/>
    </location>
</feature>
<name>A0A5R9GGB4_9BACL</name>
<evidence type="ECO:0000256" key="1">
    <source>
        <dbReference type="ARBA" id="ARBA00004651"/>
    </source>
</evidence>
<evidence type="ECO:0000313" key="9">
    <source>
        <dbReference type="EMBL" id="TLS52428.1"/>
    </source>
</evidence>
<evidence type="ECO:0000313" key="10">
    <source>
        <dbReference type="Proteomes" id="UP000309676"/>
    </source>
</evidence>
<feature type="domain" description="ABC transmembrane type-1" evidence="8">
    <location>
        <begin position="89"/>
        <end position="303"/>
    </location>
</feature>
<reference evidence="9 10" key="1">
    <citation type="submission" date="2019-05" db="EMBL/GenBank/DDBJ databases">
        <authorList>
            <person name="Narsing Rao M.P."/>
            <person name="Li W.J."/>
        </authorList>
    </citation>
    <scope>NUCLEOTIDE SEQUENCE [LARGE SCALE GENOMIC DNA]</scope>
    <source>
        <strain evidence="9 10">SYSU_K30003</strain>
    </source>
</reference>
<evidence type="ECO:0000256" key="5">
    <source>
        <dbReference type="ARBA" id="ARBA00022989"/>
    </source>
</evidence>
<feature type="transmembrane region" description="Helical" evidence="7">
    <location>
        <begin position="222"/>
        <end position="246"/>
    </location>
</feature>
<evidence type="ECO:0000256" key="6">
    <source>
        <dbReference type="ARBA" id="ARBA00023136"/>
    </source>
</evidence>
<keyword evidence="10" id="KW-1185">Reference proteome</keyword>
<dbReference type="Proteomes" id="UP000309676">
    <property type="component" value="Unassembled WGS sequence"/>
</dbReference>
<keyword evidence="4 7" id="KW-0812">Transmembrane</keyword>
<dbReference type="GO" id="GO:0005886">
    <property type="term" value="C:plasma membrane"/>
    <property type="evidence" value="ECO:0007669"/>
    <property type="project" value="UniProtKB-SubCell"/>
</dbReference>
<comment type="caution">
    <text evidence="9">The sequence shown here is derived from an EMBL/GenBank/DDBJ whole genome shotgun (WGS) entry which is preliminary data.</text>
</comment>
<dbReference type="PROSITE" id="PS50928">
    <property type="entry name" value="ABC_TM1"/>
    <property type="match status" value="1"/>
</dbReference>
<dbReference type="InterPro" id="IPR035906">
    <property type="entry name" value="MetI-like_sf"/>
</dbReference>
<keyword evidence="2 7" id="KW-0813">Transport</keyword>
<evidence type="ECO:0000256" key="3">
    <source>
        <dbReference type="ARBA" id="ARBA00022475"/>
    </source>
</evidence>